<feature type="transmembrane region" description="Helical" evidence="10">
    <location>
        <begin position="215"/>
        <end position="237"/>
    </location>
</feature>
<keyword evidence="3 9" id="KW-0813">Transport</keyword>
<keyword evidence="4 8" id="KW-0812">Transmembrane</keyword>
<accession>A0AAE9WAM7</accession>
<name>A0AAE9WAM7_9SCHI</name>
<proteinExistence type="inferred from homology"/>
<organism evidence="11 12">
    <name type="scientific">Schizosaccharomyces osmophilus</name>
    <dbReference type="NCBI Taxonomy" id="2545709"/>
    <lineage>
        <taxon>Eukaryota</taxon>
        <taxon>Fungi</taxon>
        <taxon>Dikarya</taxon>
        <taxon>Ascomycota</taxon>
        <taxon>Taphrinomycotina</taxon>
        <taxon>Schizosaccharomycetes</taxon>
        <taxon>Schizosaccharomycetales</taxon>
        <taxon>Schizosaccharomycetaceae</taxon>
        <taxon>Schizosaccharomyces</taxon>
    </lineage>
</organism>
<dbReference type="PROSITE" id="PS50920">
    <property type="entry name" value="SOLCAR"/>
    <property type="match status" value="3"/>
</dbReference>
<dbReference type="InterPro" id="IPR018108">
    <property type="entry name" value="MCP_transmembrane"/>
</dbReference>
<dbReference type="EMBL" id="CP115611">
    <property type="protein sequence ID" value="WBW72463.1"/>
    <property type="molecule type" value="Genomic_DNA"/>
</dbReference>
<feature type="repeat" description="Solcar" evidence="8">
    <location>
        <begin position="165"/>
        <end position="246"/>
    </location>
</feature>
<keyword evidence="5" id="KW-0677">Repeat</keyword>
<reference evidence="11 12" key="1">
    <citation type="journal article" date="2023" name="G3 (Bethesda)">
        <title>A high-quality reference genome for the fission yeast Schizosaccharomyces osmophilus.</title>
        <authorList>
            <person name="Jia G.S."/>
            <person name="Zhang W.C."/>
            <person name="Liang Y."/>
            <person name="Liu X.H."/>
            <person name="Rhind N."/>
            <person name="Pidoux A."/>
            <person name="Brysch-Herzberg M."/>
            <person name="Du L.L."/>
        </authorList>
    </citation>
    <scope>NUCLEOTIDE SEQUENCE [LARGE SCALE GENOMIC DNA]</scope>
    <source>
        <strain evidence="11 12">CBS 15793</strain>
    </source>
</reference>
<dbReference type="Pfam" id="PF00153">
    <property type="entry name" value="Mito_carr"/>
    <property type="match status" value="3"/>
</dbReference>
<feature type="transmembrane region" description="Helical" evidence="10">
    <location>
        <begin position="12"/>
        <end position="33"/>
    </location>
</feature>
<evidence type="ECO:0000256" key="4">
    <source>
        <dbReference type="ARBA" id="ARBA00022692"/>
    </source>
</evidence>
<dbReference type="Proteomes" id="UP001212411">
    <property type="component" value="Chromosome 1"/>
</dbReference>
<comment type="similarity">
    <text evidence="2 9">Belongs to the mitochondrial carrier (TC 2.A.29) family.</text>
</comment>
<keyword evidence="7 8" id="KW-0472">Membrane</keyword>
<evidence type="ECO:0000256" key="7">
    <source>
        <dbReference type="ARBA" id="ARBA00023136"/>
    </source>
</evidence>
<dbReference type="KEGG" id="som:SOMG_02441"/>
<dbReference type="PANTHER" id="PTHR45667">
    <property type="entry name" value="S-ADENOSYLMETHIONINE MITOCHONDRIAL CARRIER PROTEIN"/>
    <property type="match status" value="1"/>
</dbReference>
<keyword evidence="6 10" id="KW-1133">Transmembrane helix</keyword>
<evidence type="ECO:0000256" key="5">
    <source>
        <dbReference type="ARBA" id="ARBA00022737"/>
    </source>
</evidence>
<feature type="transmembrane region" description="Helical" evidence="10">
    <location>
        <begin position="53"/>
        <end position="72"/>
    </location>
</feature>
<dbReference type="InterPro" id="IPR023395">
    <property type="entry name" value="MCP_dom_sf"/>
</dbReference>
<feature type="repeat" description="Solcar" evidence="8">
    <location>
        <begin position="9"/>
        <end position="78"/>
    </location>
</feature>
<evidence type="ECO:0000256" key="3">
    <source>
        <dbReference type="ARBA" id="ARBA00022448"/>
    </source>
</evidence>
<keyword evidence="12" id="KW-1185">Reference proteome</keyword>
<dbReference type="AlphaFoldDB" id="A0AAE9WAM7"/>
<evidence type="ECO:0000256" key="8">
    <source>
        <dbReference type="PROSITE-ProRule" id="PRU00282"/>
    </source>
</evidence>
<evidence type="ECO:0000256" key="2">
    <source>
        <dbReference type="ARBA" id="ARBA00006375"/>
    </source>
</evidence>
<feature type="repeat" description="Solcar" evidence="8">
    <location>
        <begin position="81"/>
        <end position="160"/>
    </location>
</feature>
<evidence type="ECO:0000256" key="1">
    <source>
        <dbReference type="ARBA" id="ARBA00004141"/>
    </source>
</evidence>
<dbReference type="Gene3D" id="1.50.40.10">
    <property type="entry name" value="Mitochondrial carrier domain"/>
    <property type="match status" value="2"/>
</dbReference>
<comment type="subcellular location">
    <subcellularLocation>
        <location evidence="1">Membrane</location>
        <topology evidence="1">Multi-pass membrane protein</topology>
    </subcellularLocation>
</comment>
<evidence type="ECO:0000256" key="10">
    <source>
        <dbReference type="SAM" id="Phobius"/>
    </source>
</evidence>
<dbReference type="SUPFAM" id="SSF103506">
    <property type="entry name" value="Mitochondrial carrier"/>
    <property type="match status" value="1"/>
</dbReference>
<evidence type="ECO:0000256" key="6">
    <source>
        <dbReference type="ARBA" id="ARBA00022989"/>
    </source>
</evidence>
<gene>
    <name evidence="11" type="primary">pet802</name>
    <name evidence="11" type="ORF">SOMG_02441</name>
</gene>
<evidence type="ECO:0000256" key="9">
    <source>
        <dbReference type="RuleBase" id="RU000488"/>
    </source>
</evidence>
<dbReference type="GeneID" id="80875922"/>
<dbReference type="RefSeq" id="XP_056036706.1">
    <property type="nucleotide sequence ID" value="XM_056181233.1"/>
</dbReference>
<protein>
    <submittedName>
        <fullName evidence="11">Mitochondrial carrier, S-adenosylmethionine Pet802</fullName>
    </submittedName>
</protein>
<evidence type="ECO:0000313" key="11">
    <source>
        <dbReference type="EMBL" id="WBW72463.1"/>
    </source>
</evidence>
<evidence type="ECO:0000313" key="12">
    <source>
        <dbReference type="Proteomes" id="UP001212411"/>
    </source>
</evidence>
<sequence length="258" mass="28862">MQDKEVQWKPMLVGGAAGLVAETLVFPISTIITRVQSSIPFYQAGGFRHLYRGLSSVLVSTLPSTSSFFFIYEYAKQKQKPGAQNHLVSASVAEIFSCAILAPAEAIRQRAQTSKMSLSKIVSTFFHSRKDVWQSFKGMSIRNVPATAFQFVLYEKFKSKFTESDKLFGAPKGAALSGAITAAVLTPLDVIKTQINLQPDDYKTTIRRTYQRHGVFGFFKGLSLRVFAASLGLSIYLGTYEYFKNHLHIQRLRDQHVD</sequence>
<dbReference type="GO" id="GO:0016020">
    <property type="term" value="C:membrane"/>
    <property type="evidence" value="ECO:0007669"/>
    <property type="project" value="UniProtKB-SubCell"/>
</dbReference>